<proteinExistence type="predicted"/>
<organism evidence="2 3">
    <name type="scientific">Candidatus Sungbacteria bacterium RIFCSPHIGHO2_01_FULL_47_32</name>
    <dbReference type="NCBI Taxonomy" id="1802264"/>
    <lineage>
        <taxon>Bacteria</taxon>
        <taxon>Candidatus Sungiibacteriota</taxon>
    </lineage>
</organism>
<dbReference type="SUPFAM" id="SSF53335">
    <property type="entry name" value="S-adenosyl-L-methionine-dependent methyltransferases"/>
    <property type="match status" value="1"/>
</dbReference>
<protein>
    <recommendedName>
        <fullName evidence="1">Methyltransferase type 11 domain-containing protein</fullName>
    </recommendedName>
</protein>
<name>A0A1G2K5F4_9BACT</name>
<dbReference type="Pfam" id="PF08241">
    <property type="entry name" value="Methyltransf_11"/>
    <property type="match status" value="1"/>
</dbReference>
<dbReference type="GO" id="GO:0008757">
    <property type="term" value="F:S-adenosylmethionine-dependent methyltransferase activity"/>
    <property type="evidence" value="ECO:0007669"/>
    <property type="project" value="InterPro"/>
</dbReference>
<reference evidence="2 3" key="1">
    <citation type="journal article" date="2016" name="Nat. Commun.">
        <title>Thousands of microbial genomes shed light on interconnected biogeochemical processes in an aquifer system.</title>
        <authorList>
            <person name="Anantharaman K."/>
            <person name="Brown C.T."/>
            <person name="Hug L.A."/>
            <person name="Sharon I."/>
            <person name="Castelle C.J."/>
            <person name="Probst A.J."/>
            <person name="Thomas B.C."/>
            <person name="Singh A."/>
            <person name="Wilkins M.J."/>
            <person name="Karaoz U."/>
            <person name="Brodie E.L."/>
            <person name="Williams K.H."/>
            <person name="Hubbard S.S."/>
            <person name="Banfield J.F."/>
        </authorList>
    </citation>
    <scope>NUCLEOTIDE SEQUENCE [LARGE SCALE GENOMIC DNA]</scope>
</reference>
<dbReference type="AlphaFoldDB" id="A0A1G2K5F4"/>
<dbReference type="Proteomes" id="UP000177152">
    <property type="component" value="Unassembled WGS sequence"/>
</dbReference>
<evidence type="ECO:0000313" key="2">
    <source>
        <dbReference type="EMBL" id="OGZ94657.1"/>
    </source>
</evidence>
<comment type="caution">
    <text evidence="2">The sequence shown here is derived from an EMBL/GenBank/DDBJ whole genome shotgun (WGS) entry which is preliminary data.</text>
</comment>
<sequence>MNDQRKINEITHGKKIADYAEGVWGRSGEAGRIRTERRINLMIENGLIWSGSRVLELGCGTGEFTAKLAQTGASITAIDISPDLIKVAKKKVEKYRNVEVRTADAEELDNFSDGTFTHIVGVSVLHHTDHKKTLESCYRKLAHGGLLLFSEPNMANPQIFLQKNIPWLKKAMGDSPDETAFFRWGLARSLEEVGYRNVSVDNFDFLHPALPDSIVRFCSAPLLVPEIVPLLKEISGSLLITAQK</sequence>
<dbReference type="PANTHER" id="PTHR43861">
    <property type="entry name" value="TRANS-ACONITATE 2-METHYLTRANSFERASE-RELATED"/>
    <property type="match status" value="1"/>
</dbReference>
<gene>
    <name evidence="2" type="ORF">A2633_01410</name>
</gene>
<dbReference type="InterPro" id="IPR013216">
    <property type="entry name" value="Methyltransf_11"/>
</dbReference>
<dbReference type="InterPro" id="IPR029063">
    <property type="entry name" value="SAM-dependent_MTases_sf"/>
</dbReference>
<dbReference type="EMBL" id="MHQC01000032">
    <property type="protein sequence ID" value="OGZ94657.1"/>
    <property type="molecule type" value="Genomic_DNA"/>
</dbReference>
<evidence type="ECO:0000259" key="1">
    <source>
        <dbReference type="Pfam" id="PF08241"/>
    </source>
</evidence>
<dbReference type="CDD" id="cd02440">
    <property type="entry name" value="AdoMet_MTases"/>
    <property type="match status" value="1"/>
</dbReference>
<dbReference type="PANTHER" id="PTHR43861:SF1">
    <property type="entry name" value="TRANS-ACONITATE 2-METHYLTRANSFERASE"/>
    <property type="match status" value="1"/>
</dbReference>
<evidence type="ECO:0000313" key="3">
    <source>
        <dbReference type="Proteomes" id="UP000177152"/>
    </source>
</evidence>
<feature type="domain" description="Methyltransferase type 11" evidence="1">
    <location>
        <begin position="55"/>
        <end position="149"/>
    </location>
</feature>
<accession>A0A1G2K5F4</accession>
<dbReference type="Gene3D" id="3.40.50.150">
    <property type="entry name" value="Vaccinia Virus protein VP39"/>
    <property type="match status" value="1"/>
</dbReference>